<feature type="binding site" evidence="7 11">
    <location>
        <position position="397"/>
    </location>
    <ligand>
        <name>Mn(2+)</name>
        <dbReference type="ChEBI" id="CHEBI:29035"/>
        <label>1</label>
    </ligand>
</feature>
<keyword evidence="3 7" id="KW-0479">Metal-binding</keyword>
<keyword evidence="15" id="KW-1185">Reference proteome</keyword>
<dbReference type="AlphaFoldDB" id="A0A7J9SCZ2"/>
<comment type="catalytic activity">
    <reaction evidence="7">
        <text>(2R)-2-phosphoglycerate = (2R)-3-phosphoglycerate</text>
        <dbReference type="Rhea" id="RHEA:15901"/>
        <dbReference type="ChEBI" id="CHEBI:58272"/>
        <dbReference type="ChEBI" id="CHEBI:58289"/>
        <dbReference type="EC" id="5.4.2.12"/>
    </reaction>
</comment>
<comment type="caution">
    <text evidence="14">The sequence shown here is derived from an EMBL/GenBank/DDBJ whole genome shotgun (WGS) entry which is preliminary data.</text>
</comment>
<feature type="domain" description="Metalloenzyme" evidence="12">
    <location>
        <begin position="1"/>
        <end position="492"/>
    </location>
</feature>
<dbReference type="InterPro" id="IPR017850">
    <property type="entry name" value="Alkaline_phosphatase_core_sf"/>
</dbReference>
<feature type="binding site" evidence="7 11">
    <location>
        <position position="9"/>
    </location>
    <ligand>
        <name>Mn(2+)</name>
        <dbReference type="ChEBI" id="CHEBI:29035"/>
        <label>2</label>
    </ligand>
</feature>
<dbReference type="GO" id="GO:0005737">
    <property type="term" value="C:cytoplasm"/>
    <property type="evidence" value="ECO:0007669"/>
    <property type="project" value="InterPro"/>
</dbReference>
<dbReference type="SUPFAM" id="SSF53649">
    <property type="entry name" value="Alkaline phosphatase-like"/>
    <property type="match status" value="1"/>
</dbReference>
<evidence type="ECO:0000259" key="12">
    <source>
        <dbReference type="Pfam" id="PF01676"/>
    </source>
</evidence>
<dbReference type="UniPathway" id="UPA00109">
    <property type="reaction ID" value="UER00186"/>
</dbReference>
<keyword evidence="5 7" id="KW-0464">Manganese</keyword>
<dbReference type="GO" id="GO:0004619">
    <property type="term" value="F:phosphoglycerate mutase activity"/>
    <property type="evidence" value="ECO:0007669"/>
    <property type="project" value="UniProtKB-UniRule"/>
</dbReference>
<feature type="binding site" evidence="7 10">
    <location>
        <begin position="149"/>
        <end position="150"/>
    </location>
    <ligand>
        <name>substrate</name>
    </ligand>
</feature>
<feature type="binding site" evidence="7 11">
    <location>
        <position position="434"/>
    </location>
    <ligand>
        <name>Mn(2+)</name>
        <dbReference type="ChEBI" id="CHEBI:29035"/>
        <label>2</label>
    </ligand>
</feature>
<feature type="binding site" evidence="7 10">
    <location>
        <position position="326"/>
    </location>
    <ligand>
        <name>substrate</name>
    </ligand>
</feature>
<dbReference type="SUPFAM" id="SSF64158">
    <property type="entry name" value="2,3-Bisphosphoglycerate-independent phosphoglycerate mutase, substrate-binding domain"/>
    <property type="match status" value="1"/>
</dbReference>
<evidence type="ECO:0000256" key="2">
    <source>
        <dbReference type="ARBA" id="ARBA00008819"/>
    </source>
</evidence>
<keyword evidence="6 7" id="KW-0413">Isomerase</keyword>
<feature type="binding site" evidence="7 11">
    <location>
        <position position="435"/>
    </location>
    <ligand>
        <name>Mn(2+)</name>
        <dbReference type="ChEBI" id="CHEBI:29035"/>
        <label>2</label>
    </ligand>
</feature>
<feature type="binding site" evidence="7 10">
    <location>
        <begin position="253"/>
        <end position="256"/>
    </location>
    <ligand>
        <name>substrate</name>
    </ligand>
</feature>
<feature type="domain" description="BPG-independent PGAM N-terminal" evidence="13">
    <location>
        <begin position="79"/>
        <end position="290"/>
    </location>
</feature>
<dbReference type="Gene3D" id="3.40.720.10">
    <property type="entry name" value="Alkaline Phosphatase, subunit A"/>
    <property type="match status" value="1"/>
</dbReference>
<evidence type="ECO:0000256" key="6">
    <source>
        <dbReference type="ARBA" id="ARBA00023235"/>
    </source>
</evidence>
<evidence type="ECO:0000256" key="7">
    <source>
        <dbReference type="HAMAP-Rule" id="MF_01038"/>
    </source>
</evidence>
<comment type="function">
    <text evidence="7">Catalyzes the interconversion of 2-phosphoglycerate and 3-phosphoglycerate.</text>
</comment>
<dbReference type="GO" id="GO:0006096">
    <property type="term" value="P:glycolytic process"/>
    <property type="evidence" value="ECO:0007669"/>
    <property type="project" value="UniProtKB-UniRule"/>
</dbReference>
<dbReference type="EMBL" id="JACKXD010000001">
    <property type="protein sequence ID" value="MBB6644784.1"/>
    <property type="molecule type" value="Genomic_DNA"/>
</dbReference>
<dbReference type="PANTHER" id="PTHR31637">
    <property type="entry name" value="2,3-BISPHOSPHOGLYCERATE-INDEPENDENT PHOSPHOGLYCERATE MUTASE"/>
    <property type="match status" value="1"/>
</dbReference>
<dbReference type="GO" id="GO:0030145">
    <property type="term" value="F:manganese ion binding"/>
    <property type="evidence" value="ECO:0007669"/>
    <property type="project" value="UniProtKB-UniRule"/>
</dbReference>
<feature type="binding site" evidence="7 11">
    <location>
        <position position="393"/>
    </location>
    <ligand>
        <name>Mn(2+)</name>
        <dbReference type="ChEBI" id="CHEBI:29035"/>
        <label>1</label>
    </ligand>
</feature>
<dbReference type="Proteomes" id="UP000546257">
    <property type="component" value="Unassembled WGS sequence"/>
</dbReference>
<evidence type="ECO:0000313" key="14">
    <source>
        <dbReference type="EMBL" id="MBB6644784.1"/>
    </source>
</evidence>
<evidence type="ECO:0000256" key="4">
    <source>
        <dbReference type="ARBA" id="ARBA00023152"/>
    </source>
</evidence>
<dbReference type="InterPro" id="IPR011258">
    <property type="entry name" value="BPG-indep_PGM_N"/>
</dbReference>
<sequence>MQVGLVILDGWGLGDHDRRDAVKAASTPNVEWFADAGAYGTLDVSGRRVGLPEGQMGNSEVGHLNIGAGRVVTQAYTRIEDAIAAGEFRDNPAIESAFDHVVGTGGRVHCMGLLSDGGVHSEQGHLHALIEAAADYGVDAVTHAFTDGRDTDPYAGEAYLTRLREVVDEHGTGEVATVSGRYYAMDRDRNWERTKRAYDAIVDRTADHEADTAVEAVRASYDRGDTDEFVEPTLVRDRPALDDGDAVLFFNFRPDRARQLVRLLADIDPTWPFDTDPPETTVVTMTEYDETFDLTVAFPPAEPAETLGEALAAAGVTQLRIAESEKYPHVTYFLNGGREVEFEGEIRRIVESPDVPTYDRRPEMSAAEVTDTAVDLIDAADPDAMVLNYANPDMVGHTGDFEAAVTAVETVDRELGRLVPAVQEAGGHVLVTADHGNADDMGTAEKPHTAHTTNPVPFIYLTPDADSGGRRVRDGGSLCDVAPTMLELVGIEAPAAMTGGSLVE</sequence>
<dbReference type="Pfam" id="PF06415">
    <property type="entry name" value="iPGM_N"/>
    <property type="match status" value="1"/>
</dbReference>
<evidence type="ECO:0000256" key="8">
    <source>
        <dbReference type="NCBIfam" id="TIGR01307"/>
    </source>
</evidence>
<name>A0A7J9SCZ2_9EURY</name>
<evidence type="ECO:0000256" key="9">
    <source>
        <dbReference type="PIRSR" id="PIRSR001492-1"/>
    </source>
</evidence>
<dbReference type="CDD" id="cd16010">
    <property type="entry name" value="iPGM"/>
    <property type="match status" value="1"/>
</dbReference>
<gene>
    <name evidence="7" type="primary">gpmI</name>
    <name evidence="14" type="ORF">H5V44_00425</name>
</gene>
<feature type="binding site" evidence="7 10">
    <location>
        <position position="187"/>
    </location>
    <ligand>
        <name>substrate</name>
    </ligand>
</feature>
<dbReference type="RefSeq" id="WP_185191171.1">
    <property type="nucleotide sequence ID" value="NZ_JACKXD010000001.1"/>
</dbReference>
<dbReference type="GO" id="GO:0006007">
    <property type="term" value="P:glucose catabolic process"/>
    <property type="evidence" value="ECO:0007669"/>
    <property type="project" value="InterPro"/>
</dbReference>
<evidence type="ECO:0000256" key="3">
    <source>
        <dbReference type="ARBA" id="ARBA00022723"/>
    </source>
</evidence>
<dbReference type="HAMAP" id="MF_01038">
    <property type="entry name" value="GpmI"/>
    <property type="match status" value="1"/>
</dbReference>
<evidence type="ECO:0000256" key="5">
    <source>
        <dbReference type="ARBA" id="ARBA00023211"/>
    </source>
</evidence>
<reference evidence="14 15" key="1">
    <citation type="submission" date="2020-08" db="EMBL/GenBank/DDBJ databases">
        <authorList>
            <person name="Seo M.-J."/>
        </authorList>
    </citation>
    <scope>NUCLEOTIDE SEQUENCE [LARGE SCALE GENOMIC DNA]</scope>
    <source>
        <strain evidence="14 15">MBLA0160</strain>
    </source>
</reference>
<evidence type="ECO:0000256" key="10">
    <source>
        <dbReference type="PIRSR" id="PIRSR001492-2"/>
    </source>
</evidence>
<dbReference type="InterPro" id="IPR036646">
    <property type="entry name" value="PGAM_B_sf"/>
</dbReference>
<dbReference type="InterPro" id="IPR006124">
    <property type="entry name" value="Metalloenzyme"/>
</dbReference>
<accession>A0A7J9SCZ2</accession>
<feature type="binding site" evidence="7 11">
    <location>
        <position position="59"/>
    </location>
    <ligand>
        <name>Mn(2+)</name>
        <dbReference type="ChEBI" id="CHEBI:29035"/>
        <label>2</label>
    </ligand>
</feature>
<feature type="active site" description="Phosphoserine intermediate" evidence="7 9">
    <location>
        <position position="59"/>
    </location>
</feature>
<feature type="binding site" evidence="7 11">
    <location>
        <position position="451"/>
    </location>
    <ligand>
        <name>Mn(2+)</name>
        <dbReference type="ChEBI" id="CHEBI:29035"/>
        <label>1</label>
    </ligand>
</feature>
<feature type="binding site" evidence="7 10">
    <location>
        <position position="181"/>
    </location>
    <ligand>
        <name>substrate</name>
    </ligand>
</feature>
<dbReference type="PANTHER" id="PTHR31637:SF0">
    <property type="entry name" value="2,3-BISPHOSPHOGLYCERATE-INDEPENDENT PHOSPHOGLYCERATE MUTASE"/>
    <property type="match status" value="1"/>
</dbReference>
<dbReference type="InterPro" id="IPR005995">
    <property type="entry name" value="Pgm_bpd_ind"/>
</dbReference>
<comment type="cofactor">
    <cofactor evidence="7">
        <name>Mn(2+)</name>
        <dbReference type="ChEBI" id="CHEBI:29035"/>
    </cofactor>
    <text evidence="7">Binds 2 manganese ions per subunit.</text>
</comment>
<proteinExistence type="inferred from homology"/>
<evidence type="ECO:0000313" key="15">
    <source>
        <dbReference type="Proteomes" id="UP000546257"/>
    </source>
</evidence>
<organism evidence="14 15">
    <name type="scientific">Halobellus ruber</name>
    <dbReference type="NCBI Taxonomy" id="2761102"/>
    <lineage>
        <taxon>Archaea</taxon>
        <taxon>Methanobacteriati</taxon>
        <taxon>Methanobacteriota</taxon>
        <taxon>Stenosarchaea group</taxon>
        <taxon>Halobacteria</taxon>
        <taxon>Halobacteriales</taxon>
        <taxon>Haloferacaceae</taxon>
        <taxon>Halobellus</taxon>
    </lineage>
</organism>
<feature type="binding site" evidence="7 10">
    <location>
        <position position="120"/>
    </location>
    <ligand>
        <name>substrate</name>
    </ligand>
</feature>
<dbReference type="PIRSF" id="PIRSF001492">
    <property type="entry name" value="IPGAM"/>
    <property type="match status" value="1"/>
</dbReference>
<evidence type="ECO:0000259" key="13">
    <source>
        <dbReference type="Pfam" id="PF06415"/>
    </source>
</evidence>
<dbReference type="Gene3D" id="3.40.1450.10">
    <property type="entry name" value="BPG-independent phosphoglycerate mutase, domain B"/>
    <property type="match status" value="1"/>
</dbReference>
<evidence type="ECO:0000256" key="1">
    <source>
        <dbReference type="ARBA" id="ARBA00004798"/>
    </source>
</evidence>
<protein>
    <recommendedName>
        <fullName evidence="7 8">2,3-bisphosphoglycerate-independent phosphoglycerate mutase</fullName>
        <shortName evidence="7">BPG-independent PGAM</shortName>
        <shortName evidence="7">Phosphoglyceromutase</shortName>
        <shortName evidence="7">iPGM</shortName>
        <ecNumber evidence="7 8">5.4.2.12</ecNumber>
    </recommendedName>
</protein>
<dbReference type="FunFam" id="3.40.1450.10:FF:000002">
    <property type="entry name" value="2,3-bisphosphoglycerate-independent phosphoglycerate mutase"/>
    <property type="match status" value="1"/>
</dbReference>
<keyword evidence="4 7" id="KW-0324">Glycolysis</keyword>
<comment type="pathway">
    <text evidence="1 7">Carbohydrate degradation; glycolysis; pyruvate from D-glyceraldehyde 3-phosphate: step 3/5.</text>
</comment>
<dbReference type="Pfam" id="PF01676">
    <property type="entry name" value="Metalloenzyme"/>
    <property type="match status" value="1"/>
</dbReference>
<dbReference type="NCBIfam" id="TIGR01307">
    <property type="entry name" value="pgm_bpd_ind"/>
    <property type="match status" value="1"/>
</dbReference>
<evidence type="ECO:0000256" key="11">
    <source>
        <dbReference type="PIRSR" id="PIRSR001492-3"/>
    </source>
</evidence>
<comment type="similarity">
    <text evidence="2 7">Belongs to the BPG-independent phosphoglycerate mutase family.</text>
</comment>
<dbReference type="EC" id="5.4.2.12" evidence="7 8"/>